<organism evidence="1 2">
    <name type="scientific">Rhodovulum imhoffii</name>
    <dbReference type="NCBI Taxonomy" id="365340"/>
    <lineage>
        <taxon>Bacteria</taxon>
        <taxon>Pseudomonadati</taxon>
        <taxon>Pseudomonadota</taxon>
        <taxon>Alphaproteobacteria</taxon>
        <taxon>Rhodobacterales</taxon>
        <taxon>Paracoccaceae</taxon>
        <taxon>Rhodovulum</taxon>
    </lineage>
</organism>
<proteinExistence type="predicted"/>
<protein>
    <submittedName>
        <fullName evidence="1">Uncharacterized protein</fullName>
    </submittedName>
</protein>
<dbReference type="InterPro" id="IPR029044">
    <property type="entry name" value="Nucleotide-diphossugar_trans"/>
</dbReference>
<dbReference type="EMBL" id="QAAA01000010">
    <property type="protein sequence ID" value="PTN01733.1"/>
    <property type="molecule type" value="Genomic_DNA"/>
</dbReference>
<comment type="caution">
    <text evidence="1">The sequence shown here is derived from an EMBL/GenBank/DDBJ whole genome shotgun (WGS) entry which is preliminary data.</text>
</comment>
<keyword evidence="2" id="KW-1185">Reference proteome</keyword>
<dbReference type="AlphaFoldDB" id="A0A2T5BR53"/>
<evidence type="ECO:0000313" key="1">
    <source>
        <dbReference type="EMBL" id="PTN01733.1"/>
    </source>
</evidence>
<accession>A0A2T5BR53</accession>
<evidence type="ECO:0000313" key="2">
    <source>
        <dbReference type="Proteomes" id="UP000243859"/>
    </source>
</evidence>
<dbReference type="Proteomes" id="UP000243859">
    <property type="component" value="Unassembled WGS sequence"/>
</dbReference>
<name>A0A2T5BR53_9RHOB</name>
<reference evidence="1 2" key="1">
    <citation type="submission" date="2018-04" db="EMBL/GenBank/DDBJ databases">
        <title>Genomic Encyclopedia of Archaeal and Bacterial Type Strains, Phase II (KMG-II): from individual species to whole genera.</title>
        <authorList>
            <person name="Goeker M."/>
        </authorList>
    </citation>
    <scope>NUCLEOTIDE SEQUENCE [LARGE SCALE GENOMIC DNA]</scope>
    <source>
        <strain evidence="1 2">DSM 18064</strain>
    </source>
</reference>
<gene>
    <name evidence="1" type="ORF">C8N32_11014</name>
</gene>
<sequence>MTNRASDFSMPKTKNPFNIVVVAQSGRLQYEAVLFAASLRASDPEFSGRLFVAEPQPGPKWDRIPQINDRAARDLLENAFGAEIIPFESRDFGKDYPNGNKIEALEALPKGEPFVFFDTDTLVTGPLSSVPFDFARPAASMKREGTWPELELYGPGYGETWKSLYDKFGLDYQSSLDPNQPDEYWQKYLYFNAGWFFYKCPHAFGARFRQYATQIRDNPPAPLVCQQLYPWLDQIALPLVIHGLGGGRPGPELGGLDGNITCHWRTMPLFFARESDLAVDVLMNITAPNKVKKVIKSYEPFKRFIYQGKGQKARALFDRNNLPRREQMIRNQLKRHKLWMR</sequence>
<dbReference type="SUPFAM" id="SSF53448">
    <property type="entry name" value="Nucleotide-diphospho-sugar transferases"/>
    <property type="match status" value="1"/>
</dbReference>